<accession>A0A4Q7V5A4</accession>
<protein>
    <recommendedName>
        <fullName evidence="7">ABC3 transporter permease C-terminal domain-containing protein</fullName>
    </recommendedName>
</protein>
<feature type="transmembrane region" description="Helical" evidence="6">
    <location>
        <begin position="543"/>
        <end position="567"/>
    </location>
</feature>
<evidence type="ECO:0000256" key="3">
    <source>
        <dbReference type="ARBA" id="ARBA00022692"/>
    </source>
</evidence>
<organism evidence="8 9">
    <name type="scientific">Pseudonocardia sediminis</name>
    <dbReference type="NCBI Taxonomy" id="1397368"/>
    <lineage>
        <taxon>Bacteria</taxon>
        <taxon>Bacillati</taxon>
        <taxon>Actinomycetota</taxon>
        <taxon>Actinomycetes</taxon>
        <taxon>Pseudonocardiales</taxon>
        <taxon>Pseudonocardiaceae</taxon>
        <taxon>Pseudonocardia</taxon>
    </lineage>
</organism>
<dbReference type="GO" id="GO:0005886">
    <property type="term" value="C:plasma membrane"/>
    <property type="evidence" value="ECO:0007669"/>
    <property type="project" value="UniProtKB-SubCell"/>
</dbReference>
<sequence>MSARLALRLLRLGGRPAWTSAGLVAAGVAMATALLCVALGALHGLDERQSRTAWRDPAPAASPAEAVAQLRTRTDAVAGRPVTEVNIVAPRAGAAPPPGLSRMPAPGEVWMSPALTAPAATLPPGDLADRYPGPVTGVLGDAGLRDPDELVAVVGRPAGDPVLTAPGTSPAVAVAAFDRPSGADTDAAIQAEIYRQLTIVAAALVLFPAAGLIGASARLSAARRGERLATLRLLGASTSRITVVAVAEVTVAAAAGALAGIALEWLAAPALATIPLAGGGWFAADVRPSFPTLLAVLGGITLLATASAIGGLRRVVISPLGVVRRRDPQFVRGLRLLGPVAAVVVFGIANAYRQASPIAAAGPVFAIGVLALFGAVSVIGPLVVRGVGSVMARRARSPHRLLAGRRLLDDPKGAFRPLAGLTLAVFVAGFLAPLTSALSAVEPGRTDVVTIPVPAAAAEAVAGRVRAELGPSGVVTVDAEPEESAQAVPVRDGFVALTVAAPVAEHDRVRTVLDRAVPGTLALTPAESAQDVTVLGEDLGRGALVVLVATFLLAATAAGTTAAARVLDHRHVLYLQRLTGTPLSVLDRARRAETLAPLLANGAIALALGLLCASPFALAGAALQARGLVVFGGLLAAGTLIVLGATAASRPLLASVTAPGRERAR</sequence>
<dbReference type="Proteomes" id="UP000291591">
    <property type="component" value="Unassembled WGS sequence"/>
</dbReference>
<feature type="domain" description="ABC3 transporter permease C-terminal" evidence="7">
    <location>
        <begin position="200"/>
        <end position="312"/>
    </location>
</feature>
<feature type="transmembrane region" description="Helical" evidence="6">
    <location>
        <begin position="629"/>
        <end position="653"/>
    </location>
</feature>
<evidence type="ECO:0000256" key="5">
    <source>
        <dbReference type="ARBA" id="ARBA00023136"/>
    </source>
</evidence>
<evidence type="ECO:0000313" key="8">
    <source>
        <dbReference type="EMBL" id="RZT88674.1"/>
    </source>
</evidence>
<feature type="transmembrane region" description="Helical" evidence="6">
    <location>
        <begin position="199"/>
        <end position="221"/>
    </location>
</feature>
<dbReference type="InterPro" id="IPR003838">
    <property type="entry name" value="ABC3_permease_C"/>
</dbReference>
<evidence type="ECO:0000256" key="6">
    <source>
        <dbReference type="SAM" id="Phobius"/>
    </source>
</evidence>
<dbReference type="AlphaFoldDB" id="A0A4Q7V5A4"/>
<feature type="transmembrane region" description="Helical" evidence="6">
    <location>
        <begin position="333"/>
        <end position="352"/>
    </location>
</feature>
<keyword evidence="3 6" id="KW-0812">Transmembrane</keyword>
<name>A0A4Q7V5A4_PSEST</name>
<dbReference type="EMBL" id="SHKL01000001">
    <property type="protein sequence ID" value="RZT88674.1"/>
    <property type="molecule type" value="Genomic_DNA"/>
</dbReference>
<dbReference type="Pfam" id="PF02687">
    <property type="entry name" value="FtsX"/>
    <property type="match status" value="1"/>
</dbReference>
<keyword evidence="5 6" id="KW-0472">Membrane</keyword>
<keyword evidence="2" id="KW-1003">Cell membrane</keyword>
<evidence type="ECO:0000313" key="9">
    <source>
        <dbReference type="Proteomes" id="UP000291591"/>
    </source>
</evidence>
<feature type="transmembrane region" description="Helical" evidence="6">
    <location>
        <begin position="20"/>
        <end position="42"/>
    </location>
</feature>
<proteinExistence type="predicted"/>
<comment type="caution">
    <text evidence="8">The sequence shown here is derived from an EMBL/GenBank/DDBJ whole genome shotgun (WGS) entry which is preliminary data.</text>
</comment>
<keyword evidence="9" id="KW-1185">Reference proteome</keyword>
<reference evidence="8 9" key="1">
    <citation type="submission" date="2019-02" db="EMBL/GenBank/DDBJ databases">
        <title>Sequencing the genomes of 1000 actinobacteria strains.</title>
        <authorList>
            <person name="Klenk H.-P."/>
        </authorList>
    </citation>
    <scope>NUCLEOTIDE SEQUENCE [LARGE SCALE GENOMIC DNA]</scope>
    <source>
        <strain evidence="8 9">DSM 45779</strain>
    </source>
</reference>
<dbReference type="RefSeq" id="WP_165438525.1">
    <property type="nucleotide sequence ID" value="NZ_SHKL01000001.1"/>
</dbReference>
<gene>
    <name evidence="8" type="ORF">EV383_5618</name>
</gene>
<feature type="transmembrane region" description="Helical" evidence="6">
    <location>
        <begin position="290"/>
        <end position="312"/>
    </location>
</feature>
<feature type="transmembrane region" description="Helical" evidence="6">
    <location>
        <begin position="598"/>
        <end position="623"/>
    </location>
</feature>
<keyword evidence="4 6" id="KW-1133">Transmembrane helix</keyword>
<feature type="transmembrane region" description="Helical" evidence="6">
    <location>
        <begin position="364"/>
        <end position="392"/>
    </location>
</feature>
<evidence type="ECO:0000256" key="2">
    <source>
        <dbReference type="ARBA" id="ARBA00022475"/>
    </source>
</evidence>
<comment type="subcellular location">
    <subcellularLocation>
        <location evidence="1">Cell membrane</location>
        <topology evidence="1">Multi-pass membrane protein</topology>
    </subcellularLocation>
</comment>
<evidence type="ECO:0000259" key="7">
    <source>
        <dbReference type="Pfam" id="PF02687"/>
    </source>
</evidence>
<evidence type="ECO:0000256" key="1">
    <source>
        <dbReference type="ARBA" id="ARBA00004651"/>
    </source>
</evidence>
<evidence type="ECO:0000256" key="4">
    <source>
        <dbReference type="ARBA" id="ARBA00022989"/>
    </source>
</evidence>
<feature type="transmembrane region" description="Helical" evidence="6">
    <location>
        <begin position="241"/>
        <end position="259"/>
    </location>
</feature>